<proteinExistence type="predicted"/>
<dbReference type="Proteomes" id="UP001519460">
    <property type="component" value="Unassembled WGS sequence"/>
</dbReference>
<name>A0ABD0M098_9CAEN</name>
<dbReference type="AlphaFoldDB" id="A0ABD0M098"/>
<gene>
    <name evidence="2" type="ORF">BaRGS_00003821</name>
</gene>
<protein>
    <submittedName>
        <fullName evidence="2">Uncharacterized protein</fullName>
    </submittedName>
</protein>
<feature type="transmembrane region" description="Helical" evidence="1">
    <location>
        <begin position="42"/>
        <end position="60"/>
    </location>
</feature>
<keyword evidence="1" id="KW-0472">Membrane</keyword>
<dbReference type="EMBL" id="JACVVK020000013">
    <property type="protein sequence ID" value="KAK7504793.1"/>
    <property type="molecule type" value="Genomic_DNA"/>
</dbReference>
<evidence type="ECO:0000313" key="2">
    <source>
        <dbReference type="EMBL" id="KAK7504793.1"/>
    </source>
</evidence>
<organism evidence="2 3">
    <name type="scientific">Batillaria attramentaria</name>
    <dbReference type="NCBI Taxonomy" id="370345"/>
    <lineage>
        <taxon>Eukaryota</taxon>
        <taxon>Metazoa</taxon>
        <taxon>Spiralia</taxon>
        <taxon>Lophotrochozoa</taxon>
        <taxon>Mollusca</taxon>
        <taxon>Gastropoda</taxon>
        <taxon>Caenogastropoda</taxon>
        <taxon>Sorbeoconcha</taxon>
        <taxon>Cerithioidea</taxon>
        <taxon>Batillariidae</taxon>
        <taxon>Batillaria</taxon>
    </lineage>
</organism>
<comment type="caution">
    <text evidence="2">The sequence shown here is derived from an EMBL/GenBank/DDBJ whole genome shotgun (WGS) entry which is preliminary data.</text>
</comment>
<evidence type="ECO:0000256" key="1">
    <source>
        <dbReference type="SAM" id="Phobius"/>
    </source>
</evidence>
<keyword evidence="1" id="KW-1133">Transmembrane helix</keyword>
<keyword evidence="3" id="KW-1185">Reference proteome</keyword>
<reference evidence="2 3" key="1">
    <citation type="journal article" date="2023" name="Sci. Data">
        <title>Genome assembly of the Korean intertidal mud-creeper Batillaria attramentaria.</title>
        <authorList>
            <person name="Patra A.K."/>
            <person name="Ho P.T."/>
            <person name="Jun S."/>
            <person name="Lee S.J."/>
            <person name="Kim Y."/>
            <person name="Won Y.J."/>
        </authorList>
    </citation>
    <scope>NUCLEOTIDE SEQUENCE [LARGE SCALE GENOMIC DNA]</scope>
    <source>
        <strain evidence="2">Wonlab-2016</strain>
    </source>
</reference>
<evidence type="ECO:0000313" key="3">
    <source>
        <dbReference type="Proteomes" id="UP001519460"/>
    </source>
</evidence>
<keyword evidence="1" id="KW-0812">Transmembrane</keyword>
<accession>A0ABD0M098</accession>
<sequence length="155" mass="17488">MTTLCLPKKTKTKNILPHDQELKDLKRPLAATTMASSARVKFAALVLLTVLLLHLYIWRLSTSTDVFTSSLFLSSGVHRGISQEEANMKTYSEVVVDYSDQQSSPWERVSQQPVSVYRLVNDRRDFPDLCKGPVGLPDAKPVEEMDLTRFVSCEN</sequence>